<proteinExistence type="predicted"/>
<gene>
    <name evidence="2" type="ORF">VTK73DRAFT_5131</name>
</gene>
<dbReference type="Proteomes" id="UP001586593">
    <property type="component" value="Unassembled WGS sequence"/>
</dbReference>
<dbReference type="EMBL" id="JAZHXJ010002888">
    <property type="protein sequence ID" value="KAL1836217.1"/>
    <property type="molecule type" value="Genomic_DNA"/>
</dbReference>
<evidence type="ECO:0000256" key="1">
    <source>
        <dbReference type="SAM" id="MobiDB-lite"/>
    </source>
</evidence>
<comment type="caution">
    <text evidence="2">The sequence shown here is derived from an EMBL/GenBank/DDBJ whole genome shotgun (WGS) entry which is preliminary data.</text>
</comment>
<protein>
    <submittedName>
        <fullName evidence="2">Uncharacterized protein</fullName>
    </submittedName>
</protein>
<feature type="region of interest" description="Disordered" evidence="1">
    <location>
        <begin position="106"/>
        <end position="182"/>
    </location>
</feature>
<evidence type="ECO:0000313" key="3">
    <source>
        <dbReference type="Proteomes" id="UP001586593"/>
    </source>
</evidence>
<sequence>MRTRTTTNGGAGRQGDSRGRGAWCRRPLYILVECPEQVGSLSLLAVCVYGIYSASDGRYTAPIARVAICVYSLYSALDGRHGGDRSVGHMRLRYLRRIGWKTHGGLVRHGTRMPRPLPHSSRSTSRRHTVPREKEGRKSGSQADLSPGRPSRTQVQQQPSWSPHRKASIVQQPSSSRIVEPA</sequence>
<feature type="compositionally biased region" description="Polar residues" evidence="1">
    <location>
        <begin position="169"/>
        <end position="182"/>
    </location>
</feature>
<organism evidence="2 3">
    <name type="scientific">Phialemonium thermophilum</name>
    <dbReference type="NCBI Taxonomy" id="223376"/>
    <lineage>
        <taxon>Eukaryota</taxon>
        <taxon>Fungi</taxon>
        <taxon>Dikarya</taxon>
        <taxon>Ascomycota</taxon>
        <taxon>Pezizomycotina</taxon>
        <taxon>Sordariomycetes</taxon>
        <taxon>Sordariomycetidae</taxon>
        <taxon>Cephalothecales</taxon>
        <taxon>Cephalothecaceae</taxon>
        <taxon>Phialemonium</taxon>
    </lineage>
</organism>
<keyword evidence="3" id="KW-1185">Reference proteome</keyword>
<accession>A0ABR3V362</accession>
<name>A0ABR3V362_9PEZI</name>
<feature type="compositionally biased region" description="Polar residues" evidence="1">
    <location>
        <begin position="151"/>
        <end position="161"/>
    </location>
</feature>
<evidence type="ECO:0000313" key="2">
    <source>
        <dbReference type="EMBL" id="KAL1836217.1"/>
    </source>
</evidence>
<reference evidence="2 3" key="1">
    <citation type="journal article" date="2024" name="Commun. Biol.">
        <title>Comparative genomic analysis of thermophilic fungi reveals convergent evolutionary adaptations and gene losses.</title>
        <authorList>
            <person name="Steindorff A.S."/>
            <person name="Aguilar-Pontes M.V."/>
            <person name="Robinson A.J."/>
            <person name="Andreopoulos B."/>
            <person name="LaButti K."/>
            <person name="Kuo A."/>
            <person name="Mondo S."/>
            <person name="Riley R."/>
            <person name="Otillar R."/>
            <person name="Haridas S."/>
            <person name="Lipzen A."/>
            <person name="Grimwood J."/>
            <person name="Schmutz J."/>
            <person name="Clum A."/>
            <person name="Reid I.D."/>
            <person name="Moisan M.C."/>
            <person name="Butler G."/>
            <person name="Nguyen T.T.M."/>
            <person name="Dewar K."/>
            <person name="Conant G."/>
            <person name="Drula E."/>
            <person name="Henrissat B."/>
            <person name="Hansel C."/>
            <person name="Singer S."/>
            <person name="Hutchinson M.I."/>
            <person name="de Vries R.P."/>
            <person name="Natvig D.O."/>
            <person name="Powell A.J."/>
            <person name="Tsang A."/>
            <person name="Grigoriev I.V."/>
        </authorList>
    </citation>
    <scope>NUCLEOTIDE SEQUENCE [LARGE SCALE GENOMIC DNA]</scope>
    <source>
        <strain evidence="2 3">ATCC 24622</strain>
    </source>
</reference>